<proteinExistence type="predicted"/>
<dbReference type="Gene3D" id="1.10.760.10">
    <property type="entry name" value="Cytochrome c-like domain"/>
    <property type="match status" value="1"/>
</dbReference>
<dbReference type="GeneID" id="77259542"/>
<dbReference type="Pfam" id="PF13442">
    <property type="entry name" value="Cytochrome_CBB3"/>
    <property type="match status" value="1"/>
</dbReference>
<feature type="region of interest" description="Disordered" evidence="5">
    <location>
        <begin position="168"/>
        <end position="201"/>
    </location>
</feature>
<keyword evidence="3 4" id="KW-0408">Iron</keyword>
<feature type="domain" description="Cytochrome c" evidence="7">
    <location>
        <begin position="68"/>
        <end position="154"/>
    </location>
</feature>
<protein>
    <submittedName>
        <fullName evidence="8">Cystathionine gamma-lyase</fullName>
    </submittedName>
    <submittedName>
        <fullName evidence="9">Cytochrome C oxidase, cbb3-type, subunit III</fullName>
    </submittedName>
</protein>
<dbReference type="Proteomes" id="UP000182276">
    <property type="component" value="Unassembled WGS sequence"/>
</dbReference>
<name>A0A8D3XZP8_9GAMM</name>
<dbReference type="PROSITE" id="PS51007">
    <property type="entry name" value="CYTC"/>
    <property type="match status" value="1"/>
</dbReference>
<evidence type="ECO:0000256" key="1">
    <source>
        <dbReference type="ARBA" id="ARBA00022617"/>
    </source>
</evidence>
<evidence type="ECO:0000256" key="6">
    <source>
        <dbReference type="SAM" id="SignalP"/>
    </source>
</evidence>
<dbReference type="EMBL" id="FNHO01000004">
    <property type="protein sequence ID" value="SDM38066.1"/>
    <property type="molecule type" value="Genomic_DNA"/>
</dbReference>
<dbReference type="InterPro" id="IPR009056">
    <property type="entry name" value="Cyt_c-like_dom"/>
</dbReference>
<evidence type="ECO:0000256" key="4">
    <source>
        <dbReference type="PROSITE-ProRule" id="PRU00433"/>
    </source>
</evidence>
<dbReference type="GO" id="GO:0046872">
    <property type="term" value="F:metal ion binding"/>
    <property type="evidence" value="ECO:0007669"/>
    <property type="project" value="UniProtKB-KW"/>
</dbReference>
<organism evidence="8 10">
    <name type="scientific">Stutzerimonas balearica DSM 6083</name>
    <dbReference type="NCBI Taxonomy" id="1123016"/>
    <lineage>
        <taxon>Bacteria</taxon>
        <taxon>Pseudomonadati</taxon>
        <taxon>Pseudomonadota</taxon>
        <taxon>Gammaproteobacteria</taxon>
        <taxon>Pseudomonadales</taxon>
        <taxon>Pseudomonadaceae</taxon>
        <taxon>Stutzerimonas</taxon>
    </lineage>
</organism>
<feature type="chain" id="PRO_5034414855" evidence="6">
    <location>
        <begin position="26"/>
        <end position="219"/>
    </location>
</feature>
<dbReference type="RefSeq" id="WP_043219149.1">
    <property type="nucleotide sequence ID" value="NZ_CP007511.1"/>
</dbReference>
<dbReference type="AlphaFoldDB" id="A0A8D3XZP8"/>
<dbReference type="InterPro" id="IPR036909">
    <property type="entry name" value="Cyt_c-like_dom_sf"/>
</dbReference>
<keyword evidence="11" id="KW-1185">Reference proteome</keyword>
<gene>
    <name evidence="8" type="ORF">CL52_06375</name>
    <name evidence="9" type="ORF">SAMN05660875_104295</name>
</gene>
<dbReference type="Proteomes" id="UP000031271">
    <property type="component" value="Chromosome"/>
</dbReference>
<keyword evidence="6" id="KW-0732">Signal</keyword>
<evidence type="ECO:0000256" key="5">
    <source>
        <dbReference type="SAM" id="MobiDB-lite"/>
    </source>
</evidence>
<evidence type="ECO:0000313" key="10">
    <source>
        <dbReference type="Proteomes" id="UP000031271"/>
    </source>
</evidence>
<feature type="compositionally biased region" description="Basic and acidic residues" evidence="5">
    <location>
        <begin position="179"/>
        <end position="188"/>
    </location>
</feature>
<keyword evidence="8" id="KW-0456">Lyase</keyword>
<dbReference type="GO" id="GO:0020037">
    <property type="term" value="F:heme binding"/>
    <property type="evidence" value="ECO:0007669"/>
    <property type="project" value="InterPro"/>
</dbReference>
<sequence>MNTAIKTLTLAAAALAIAAAATVYSGAINVAADAPHSAAVEAVLEIVRERSIARRAHDIEVPALDDQALIRSGAGNYQAMCVGCHLAPGLSETELSASLYPAPPNLAAHGHGGDPARAFWIIKHGIKASGMPAWGQSMGDDYIWGLVAFLEQMPGLDAQQYRDLVAASGGHQHGGGESGMHDHSDQHHAAPASEPTPAGLEAPQAGEIHRHADGSEHRH</sequence>
<evidence type="ECO:0000313" key="9">
    <source>
        <dbReference type="EMBL" id="SDM38066.1"/>
    </source>
</evidence>
<evidence type="ECO:0000256" key="3">
    <source>
        <dbReference type="ARBA" id="ARBA00023004"/>
    </source>
</evidence>
<dbReference type="EMBL" id="CP007511">
    <property type="protein sequence ID" value="AJE14685.1"/>
    <property type="molecule type" value="Genomic_DNA"/>
</dbReference>
<reference evidence="8 10" key="3">
    <citation type="journal article" name="Genome Announc.">
        <title>Complete Genome Sequence of Pseudomonas balearica DSM 6083T.</title>
        <authorList>
            <person name="Bennasar-Figueras A."/>
            <person name="Salva-Serra F."/>
            <person name="Jaen-Luchoro D."/>
            <person name="Segui C."/>
            <person name="Aliaga F."/>
            <person name="Busquets A."/>
            <person name="Gomila M."/>
            <person name="Moore E.R."/>
            <person name="Lalucat J."/>
        </authorList>
    </citation>
    <scope>NUCLEOTIDE SEQUENCE [LARGE SCALE GENOMIC DNA]</scope>
    <source>
        <strain evidence="10">DSM 6083</strain>
        <strain evidence="8">DSM6083</strain>
    </source>
</reference>
<evidence type="ECO:0000256" key="2">
    <source>
        <dbReference type="ARBA" id="ARBA00022723"/>
    </source>
</evidence>
<dbReference type="KEGG" id="pbm:CL52_06375"/>
<evidence type="ECO:0000313" key="11">
    <source>
        <dbReference type="Proteomes" id="UP000182276"/>
    </source>
</evidence>
<keyword evidence="2 4" id="KW-0479">Metal-binding</keyword>
<reference evidence="9 11" key="2">
    <citation type="submission" date="2016-10" db="EMBL/GenBank/DDBJ databases">
        <authorList>
            <person name="Varghese N."/>
            <person name="Submissions S."/>
        </authorList>
    </citation>
    <scope>NUCLEOTIDE SEQUENCE [LARGE SCALE GENOMIC DNA]</scope>
    <source>
        <strain evidence="9 11">DSM 6083</strain>
    </source>
</reference>
<keyword evidence="1 4" id="KW-0349">Heme</keyword>
<evidence type="ECO:0000313" key="8">
    <source>
        <dbReference type="EMBL" id="AJE14685.1"/>
    </source>
</evidence>
<dbReference type="SUPFAM" id="SSF46626">
    <property type="entry name" value="Cytochrome c"/>
    <property type="match status" value="1"/>
</dbReference>
<evidence type="ECO:0000259" key="7">
    <source>
        <dbReference type="PROSITE" id="PS51007"/>
    </source>
</evidence>
<feature type="signal peptide" evidence="6">
    <location>
        <begin position="1"/>
        <end position="25"/>
    </location>
</feature>
<dbReference type="GO" id="GO:0009055">
    <property type="term" value="F:electron transfer activity"/>
    <property type="evidence" value="ECO:0007669"/>
    <property type="project" value="InterPro"/>
</dbReference>
<reference evidence="10" key="1">
    <citation type="submission" date="2014-03" db="EMBL/GenBank/DDBJ databases">
        <title>Complete genome of Pseudomonas balearica DSM 6083T, a sewage water isolate from an enrichment with 2-methylnaphthalene.</title>
        <authorList>
            <person name="Salva-Serra F."/>
            <person name="Jaen-Luchoro D."/>
            <person name="Busquets A."/>
            <person name="Pena A."/>
            <person name="Gomila M."/>
            <person name="Bosch R."/>
            <person name="Nogales B."/>
            <person name="Garcia-Valdes E."/>
            <person name="Lalucat J."/>
            <person name="Bennasar A."/>
        </authorList>
    </citation>
    <scope>NUCLEOTIDE SEQUENCE [LARGE SCALE GENOMIC DNA]</scope>
    <source>
        <strain evidence="10">DSM 6083</strain>
    </source>
</reference>
<accession>A0A8D3XZP8</accession>
<dbReference type="GO" id="GO:0016829">
    <property type="term" value="F:lyase activity"/>
    <property type="evidence" value="ECO:0007669"/>
    <property type="project" value="UniProtKB-KW"/>
</dbReference>